<dbReference type="GO" id="GO:0001700">
    <property type="term" value="P:embryonic development via the syncytial blastoderm"/>
    <property type="evidence" value="ECO:0007669"/>
    <property type="project" value="InterPro"/>
</dbReference>
<dbReference type="AlphaFoldDB" id="A0A1I8Q1F6"/>
<dbReference type="EnsemblMetazoa" id="SCAU012996-RA">
    <property type="protein sequence ID" value="SCAU012996-PA"/>
    <property type="gene ID" value="SCAU012996"/>
</dbReference>
<name>A0A1I8Q1F6_STOCA</name>
<gene>
    <name evidence="2" type="primary">106081977</name>
</gene>
<sequence>MQPPTKTTIPPQLNLAQSVQLSATALEAPLPQRQLRSHERQRQLDEGKLQRTNHGNNTNDSCHNDNCQKQQQQPSGHHMGWMLTPGAHKIFKITSLATNSYIQVFVLITMLLTVLSAQQSSAAQAAPTQISWATMNATARQHHNLLKHLYSHHHLHHRLQLHHPAVQASAKSHLPLALKQHPASQLPFLPDANDDSQYAQRHDTRNQLETDIDGEKRFLRKRQLTWHAFYTKTMNSSNIAWQNPCGGQYIKTKRTPKVGRKEARKEKTLRHCHRDMQDFVAACDYLFRASLHWDYIKEMQESQTSKELNLLCTNAREFQCNLEAAINNTMLHSKAKKTKGLLRLSRKRMEKKLNFYTDVRHTSPLNWHKVKNETTAKEIHPLDLKMFKARFLKYIKQFLQFPPQRKNKDEGSKMHKMRKSQKKTN</sequence>
<evidence type="ECO:0000313" key="3">
    <source>
        <dbReference type="Proteomes" id="UP000095300"/>
    </source>
</evidence>
<dbReference type="Pfam" id="PF15972">
    <property type="entry name" value="Unpaired"/>
    <property type="match status" value="1"/>
</dbReference>
<protein>
    <submittedName>
        <fullName evidence="2">Uncharacterized protein</fullName>
    </submittedName>
</protein>
<feature type="region of interest" description="Disordered" evidence="1">
    <location>
        <begin position="29"/>
        <end position="80"/>
    </location>
</feature>
<dbReference type="InterPro" id="IPR031901">
    <property type="entry name" value="Unpaired"/>
</dbReference>
<feature type="compositionally biased region" description="Polar residues" evidence="1">
    <location>
        <begin position="50"/>
        <end position="75"/>
    </location>
</feature>
<feature type="compositionally biased region" description="Basic and acidic residues" evidence="1">
    <location>
        <begin position="36"/>
        <end position="49"/>
    </location>
</feature>
<proteinExistence type="predicted"/>
<reference evidence="2" key="1">
    <citation type="submission" date="2020-05" db="UniProtKB">
        <authorList>
            <consortium name="EnsemblMetazoa"/>
        </authorList>
    </citation>
    <scope>IDENTIFICATION</scope>
    <source>
        <strain evidence="2">USDA</strain>
    </source>
</reference>
<dbReference type="GO" id="GO:0007259">
    <property type="term" value="P:cell surface receptor signaling pathway via JAK-STAT"/>
    <property type="evidence" value="ECO:0007669"/>
    <property type="project" value="InterPro"/>
</dbReference>
<dbReference type="VEuPathDB" id="VectorBase:SCAU012996"/>
<keyword evidence="3" id="KW-1185">Reference proteome</keyword>
<evidence type="ECO:0000313" key="2">
    <source>
        <dbReference type="EnsemblMetazoa" id="SCAU012996-PA"/>
    </source>
</evidence>
<accession>A0A1I8Q1F6</accession>
<feature type="compositionally biased region" description="Basic residues" evidence="1">
    <location>
        <begin position="414"/>
        <end position="425"/>
    </location>
</feature>
<feature type="region of interest" description="Disordered" evidence="1">
    <location>
        <begin position="403"/>
        <end position="425"/>
    </location>
</feature>
<evidence type="ECO:0000256" key="1">
    <source>
        <dbReference type="SAM" id="MobiDB-lite"/>
    </source>
</evidence>
<organism evidence="2 3">
    <name type="scientific">Stomoxys calcitrans</name>
    <name type="common">Stable fly</name>
    <name type="synonym">Conops calcitrans</name>
    <dbReference type="NCBI Taxonomy" id="35570"/>
    <lineage>
        <taxon>Eukaryota</taxon>
        <taxon>Metazoa</taxon>
        <taxon>Ecdysozoa</taxon>
        <taxon>Arthropoda</taxon>
        <taxon>Hexapoda</taxon>
        <taxon>Insecta</taxon>
        <taxon>Pterygota</taxon>
        <taxon>Neoptera</taxon>
        <taxon>Endopterygota</taxon>
        <taxon>Diptera</taxon>
        <taxon>Brachycera</taxon>
        <taxon>Muscomorpha</taxon>
        <taxon>Muscoidea</taxon>
        <taxon>Muscidae</taxon>
        <taxon>Stomoxys</taxon>
    </lineage>
</organism>
<dbReference type="Proteomes" id="UP000095300">
    <property type="component" value="Unassembled WGS sequence"/>
</dbReference>